<dbReference type="AlphaFoldDB" id="A0A835IBC8"/>
<dbReference type="InterPro" id="IPR013083">
    <property type="entry name" value="Znf_RING/FYVE/PHD"/>
</dbReference>
<dbReference type="InterPro" id="IPR045894">
    <property type="entry name" value="At5g08430-like"/>
</dbReference>
<keyword evidence="3" id="KW-0862">Zinc</keyword>
<evidence type="ECO:0000313" key="6">
    <source>
        <dbReference type="EMBL" id="KAF9614910.1"/>
    </source>
</evidence>
<dbReference type="Gene3D" id="3.90.70.200">
    <property type="entry name" value="Plus-3 domain"/>
    <property type="match status" value="1"/>
</dbReference>
<dbReference type="Proteomes" id="UP000631114">
    <property type="component" value="Unassembled WGS sequence"/>
</dbReference>
<dbReference type="GO" id="GO:0003677">
    <property type="term" value="F:DNA binding"/>
    <property type="evidence" value="ECO:0007669"/>
    <property type="project" value="InterPro"/>
</dbReference>
<dbReference type="SMART" id="SM00719">
    <property type="entry name" value="Plus3"/>
    <property type="match status" value="1"/>
</dbReference>
<evidence type="ECO:0000313" key="7">
    <source>
        <dbReference type="Proteomes" id="UP000631114"/>
    </source>
</evidence>
<feature type="domain" description="Plus3" evidence="5">
    <location>
        <begin position="365"/>
        <end position="494"/>
    </location>
</feature>
<dbReference type="EMBL" id="JADFTS010000003">
    <property type="protein sequence ID" value="KAF9614910.1"/>
    <property type="molecule type" value="Genomic_DNA"/>
</dbReference>
<dbReference type="PANTHER" id="PTHR46851">
    <property type="entry name" value="OS01G0884500 PROTEIN"/>
    <property type="match status" value="1"/>
</dbReference>
<organism evidence="6 7">
    <name type="scientific">Coptis chinensis</name>
    <dbReference type="NCBI Taxonomy" id="261450"/>
    <lineage>
        <taxon>Eukaryota</taxon>
        <taxon>Viridiplantae</taxon>
        <taxon>Streptophyta</taxon>
        <taxon>Embryophyta</taxon>
        <taxon>Tracheophyta</taxon>
        <taxon>Spermatophyta</taxon>
        <taxon>Magnoliopsida</taxon>
        <taxon>Ranunculales</taxon>
        <taxon>Ranunculaceae</taxon>
        <taxon>Coptidoideae</taxon>
        <taxon>Coptis</taxon>
    </lineage>
</organism>
<dbReference type="InterPro" id="IPR036128">
    <property type="entry name" value="Plus3-like_sf"/>
</dbReference>
<evidence type="ECO:0000256" key="1">
    <source>
        <dbReference type="ARBA" id="ARBA00022723"/>
    </source>
</evidence>
<dbReference type="Gene3D" id="1.10.245.10">
    <property type="entry name" value="SWIB/MDM2 domain"/>
    <property type="match status" value="1"/>
</dbReference>
<dbReference type="SUPFAM" id="SSF57903">
    <property type="entry name" value="FYVE/PHD zinc finger"/>
    <property type="match status" value="1"/>
</dbReference>
<reference evidence="6 7" key="1">
    <citation type="submission" date="2020-10" db="EMBL/GenBank/DDBJ databases">
        <title>The Coptis chinensis genome and diversification of protoberbering-type alkaloids.</title>
        <authorList>
            <person name="Wang B."/>
            <person name="Shu S."/>
            <person name="Song C."/>
            <person name="Liu Y."/>
        </authorList>
    </citation>
    <scope>NUCLEOTIDE SEQUENCE [LARGE SCALE GENOMIC DNA]</scope>
    <source>
        <strain evidence="6">HL-2020</strain>
        <tissue evidence="6">Leaf</tissue>
    </source>
</reference>
<evidence type="ECO:0000256" key="2">
    <source>
        <dbReference type="ARBA" id="ARBA00022771"/>
    </source>
</evidence>
<dbReference type="SMART" id="SM00249">
    <property type="entry name" value="PHD"/>
    <property type="match status" value="1"/>
</dbReference>
<dbReference type="Gene3D" id="3.30.1490.40">
    <property type="match status" value="1"/>
</dbReference>
<dbReference type="SUPFAM" id="SSF159042">
    <property type="entry name" value="Plus3-like"/>
    <property type="match status" value="1"/>
</dbReference>
<dbReference type="OrthoDB" id="1870062at2759"/>
<evidence type="ECO:0000259" key="5">
    <source>
        <dbReference type="PROSITE" id="PS51360"/>
    </source>
</evidence>
<dbReference type="InterPro" id="IPR001965">
    <property type="entry name" value="Znf_PHD"/>
</dbReference>
<dbReference type="InterPro" id="IPR004343">
    <property type="entry name" value="Plus-3_dom"/>
</dbReference>
<dbReference type="InterPro" id="IPR036885">
    <property type="entry name" value="SWIB_MDM2_dom_sf"/>
</dbReference>
<dbReference type="InterPro" id="IPR055198">
    <property type="entry name" value="NSD_PHD"/>
</dbReference>
<dbReference type="PROSITE" id="PS50829">
    <property type="entry name" value="GYF"/>
    <property type="match status" value="1"/>
</dbReference>
<keyword evidence="1" id="KW-0479">Metal-binding</keyword>
<dbReference type="CDD" id="cd15568">
    <property type="entry name" value="PHD5_NSD"/>
    <property type="match status" value="1"/>
</dbReference>
<feature type="domain" description="GYF" evidence="4">
    <location>
        <begin position="793"/>
        <end position="847"/>
    </location>
</feature>
<dbReference type="Gene3D" id="3.30.40.10">
    <property type="entry name" value="Zinc/RING finger domain, C3HC4 (zinc finger)"/>
    <property type="match status" value="1"/>
</dbReference>
<dbReference type="Pfam" id="PF03126">
    <property type="entry name" value="Plus-3"/>
    <property type="match status" value="1"/>
</dbReference>
<proteinExistence type="predicted"/>
<dbReference type="SMART" id="SM00444">
    <property type="entry name" value="GYF"/>
    <property type="match status" value="1"/>
</dbReference>
<dbReference type="SUPFAM" id="SSF47592">
    <property type="entry name" value="SWIB/MDM2 domain"/>
    <property type="match status" value="1"/>
</dbReference>
<dbReference type="Pfam" id="PF22908">
    <property type="entry name" value="PHD_NSD"/>
    <property type="match status" value="1"/>
</dbReference>
<dbReference type="GO" id="GO:0008270">
    <property type="term" value="F:zinc ion binding"/>
    <property type="evidence" value="ECO:0007669"/>
    <property type="project" value="UniProtKB-KW"/>
</dbReference>
<keyword evidence="2" id="KW-0863">Zinc-finger</keyword>
<dbReference type="InterPro" id="IPR003121">
    <property type="entry name" value="SWIB_MDM2_domain"/>
</dbReference>
<comment type="caution">
    <text evidence="6">The sequence shown here is derived from an EMBL/GenBank/DDBJ whole genome shotgun (WGS) entry which is preliminary data.</text>
</comment>
<dbReference type="InterPro" id="IPR003169">
    <property type="entry name" value="GYF"/>
</dbReference>
<dbReference type="SUPFAM" id="SSF55277">
    <property type="entry name" value="GYF domain"/>
    <property type="match status" value="1"/>
</dbReference>
<dbReference type="PANTHER" id="PTHR46851:SF11">
    <property type="entry name" value="GYF DOMAIN-CONTAINING PROTEIN"/>
    <property type="match status" value="1"/>
</dbReference>
<gene>
    <name evidence="6" type="ORF">IFM89_021340</name>
</gene>
<dbReference type="Pfam" id="PF02213">
    <property type="entry name" value="GYF"/>
    <property type="match status" value="1"/>
</dbReference>
<dbReference type="Pfam" id="PF02201">
    <property type="entry name" value="SWIB"/>
    <property type="match status" value="1"/>
</dbReference>
<dbReference type="InterPro" id="IPR035445">
    <property type="entry name" value="GYF-like_dom_sf"/>
</dbReference>
<evidence type="ECO:0000256" key="3">
    <source>
        <dbReference type="ARBA" id="ARBA00022833"/>
    </source>
</evidence>
<protein>
    <submittedName>
        <fullName evidence="6">Uncharacterized protein</fullName>
    </submittedName>
</protein>
<sequence length="851" mass="96539">MSSSSSYAKRGRGRSVAKKKEEIAEDYCFVCKDGGLLLVCDFKHCIKSYHPDCVGKDDTFVETGRRWVCGRHTCFICKKKSALDCFCCTSAVCNRCIKAAEFVQVRGRRGFCANCLNLVLLIEENVDVDSDGGKIDFKDRDTYECLFKEYWELIIEKEGLTLEDLRSANIRLKKGDCFDNVSDSDNFVEGEEEYQDFDDNMDGVMDIEPCSLLGKEPKLLSARNDKRKVKPKREYIGWGSKSLVEFLQFIGKDTSKPFSQYEVDEFIKTYIHEKKLQSVKKKVLFDSKLQSLFGRKSANRNKIFELLECHFAENLEESEEEDWMYKSDEEEDVTPRTWKRQKRTSLSRTDEKEKVLETPRSCFAAVITRNIKLVYLTRSLVEDLLKDPDTFHDKVMGSFVRVKSDPNDYFQKNLYQLLEVTGINKMQGTNDISQEVTLKLSNIKKDTRICTLSDEDFSEEEIEDLRQRFKDGLLKRLTIVELEEKARRLHESLTKHRRQLLDAPSELERLLQEVPKVIAEEIELEVTSMDLPKGESLGKDNSPKSIFLPKDATIDDRAGSDDAITVNANTKVPDSLGIEVNASNEVPDFSGVIVVIDDADEKAEAVKGIQDAISVNANTEVADFSGIKVVDDADEKSAENIIKVTGAAFVTEKALEMQVDGSRETNVFVVDENGEDDADRKAAEEGTKVNRDGAFVSTSSVTEKALEVRVDSNRETNVFVLDENEKDVAEENTDEKAVKVPGAGLEVSNVFVAGTQVESVRETQVVLFENEGHQGPPPVLIDLDNDEDENPESEIWHYVDPSGIPRGPFTMSKLRKWDSQEFFYPNFKVWKAGQSQEEAIFLEDALRRIYS</sequence>
<accession>A0A835IBC8</accession>
<dbReference type="PROSITE" id="PS51360">
    <property type="entry name" value="PLUS3"/>
    <property type="match status" value="1"/>
</dbReference>
<keyword evidence="7" id="KW-1185">Reference proteome</keyword>
<evidence type="ECO:0000259" key="4">
    <source>
        <dbReference type="PROSITE" id="PS50829"/>
    </source>
</evidence>
<name>A0A835IBC8_9MAGN</name>
<dbReference type="InterPro" id="IPR011011">
    <property type="entry name" value="Znf_FYVE_PHD"/>
</dbReference>